<dbReference type="Proteomes" id="UP000636709">
    <property type="component" value="Unassembled WGS sequence"/>
</dbReference>
<keyword evidence="2" id="KW-1185">Reference proteome</keyword>
<gene>
    <name evidence="1" type="ORF">HU200_023742</name>
</gene>
<comment type="caution">
    <text evidence="1">The sequence shown here is derived from an EMBL/GenBank/DDBJ whole genome shotgun (WGS) entry which is preliminary data.</text>
</comment>
<evidence type="ECO:0000313" key="2">
    <source>
        <dbReference type="Proteomes" id="UP000636709"/>
    </source>
</evidence>
<protein>
    <submittedName>
        <fullName evidence="1">Uncharacterized protein</fullName>
    </submittedName>
</protein>
<proteinExistence type="predicted"/>
<accession>A0A835C2H3</accession>
<sequence>MGGTGTFANAHGIIKYRDVPSTVSSITDIVRELDIHIFYTPETSAEVRPFTTSDLYIYFSSKCLFNPMLK</sequence>
<evidence type="ECO:0000313" key="1">
    <source>
        <dbReference type="EMBL" id="KAF8720496.1"/>
    </source>
</evidence>
<organism evidence="1 2">
    <name type="scientific">Digitaria exilis</name>
    <dbReference type="NCBI Taxonomy" id="1010633"/>
    <lineage>
        <taxon>Eukaryota</taxon>
        <taxon>Viridiplantae</taxon>
        <taxon>Streptophyta</taxon>
        <taxon>Embryophyta</taxon>
        <taxon>Tracheophyta</taxon>
        <taxon>Spermatophyta</taxon>
        <taxon>Magnoliopsida</taxon>
        <taxon>Liliopsida</taxon>
        <taxon>Poales</taxon>
        <taxon>Poaceae</taxon>
        <taxon>PACMAD clade</taxon>
        <taxon>Panicoideae</taxon>
        <taxon>Panicodae</taxon>
        <taxon>Paniceae</taxon>
        <taxon>Anthephorinae</taxon>
        <taxon>Digitaria</taxon>
    </lineage>
</organism>
<reference evidence="1" key="1">
    <citation type="submission" date="2020-07" db="EMBL/GenBank/DDBJ databases">
        <title>Genome sequence and genetic diversity analysis of an under-domesticated orphan crop, white fonio (Digitaria exilis).</title>
        <authorList>
            <person name="Bennetzen J.L."/>
            <person name="Chen S."/>
            <person name="Ma X."/>
            <person name="Wang X."/>
            <person name="Yssel A.E.J."/>
            <person name="Chaluvadi S.R."/>
            <person name="Johnson M."/>
            <person name="Gangashetty P."/>
            <person name="Hamidou F."/>
            <person name="Sanogo M.D."/>
            <person name="Zwaenepoel A."/>
            <person name="Wallace J."/>
            <person name="Van De Peer Y."/>
            <person name="Van Deynze A."/>
        </authorList>
    </citation>
    <scope>NUCLEOTIDE SEQUENCE</scope>
    <source>
        <tissue evidence="1">Leaves</tissue>
    </source>
</reference>
<dbReference type="AlphaFoldDB" id="A0A835C2H3"/>
<dbReference type="OrthoDB" id="682987at2759"/>
<name>A0A835C2H3_9POAL</name>
<dbReference type="EMBL" id="JACEFO010001695">
    <property type="protein sequence ID" value="KAF8720496.1"/>
    <property type="molecule type" value="Genomic_DNA"/>
</dbReference>